<dbReference type="PRINTS" id="PR02028">
    <property type="entry name" value="CMYCBINDINGP"/>
</dbReference>
<dbReference type="AlphaFoldDB" id="D2VI88"/>
<protein>
    <submittedName>
        <fullName evidence="5">Predicted protein</fullName>
    </submittedName>
</protein>
<keyword evidence="3" id="KW-0539">Nucleus</keyword>
<dbReference type="VEuPathDB" id="AmoebaDB:NAEGRDRAFT_34303"/>
<evidence type="ECO:0000256" key="3">
    <source>
        <dbReference type="ARBA" id="ARBA00023242"/>
    </source>
</evidence>
<dbReference type="RefSeq" id="XP_002676211.1">
    <property type="nucleotide sequence ID" value="XM_002676165.1"/>
</dbReference>
<dbReference type="eggNOG" id="ENOG502S7GH">
    <property type="taxonomic scope" value="Eukaryota"/>
</dbReference>
<dbReference type="GO" id="GO:0003713">
    <property type="term" value="F:transcription coactivator activity"/>
    <property type="evidence" value="ECO:0007669"/>
    <property type="project" value="InterPro"/>
</dbReference>
<feature type="region of interest" description="Disordered" evidence="4">
    <location>
        <begin position="33"/>
        <end position="52"/>
    </location>
</feature>
<proteinExistence type="inferred from homology"/>
<accession>D2VI88</accession>
<evidence type="ECO:0000256" key="2">
    <source>
        <dbReference type="ARBA" id="ARBA00009389"/>
    </source>
</evidence>
<comment type="similarity">
    <text evidence="2">Belongs to the AMY1 family.</text>
</comment>
<gene>
    <name evidence="5" type="ORF">NAEGRDRAFT_34303</name>
</gene>
<organism evidence="6">
    <name type="scientific">Naegleria gruberi</name>
    <name type="common">Amoeba</name>
    <dbReference type="NCBI Taxonomy" id="5762"/>
    <lineage>
        <taxon>Eukaryota</taxon>
        <taxon>Discoba</taxon>
        <taxon>Heterolobosea</taxon>
        <taxon>Tetramitia</taxon>
        <taxon>Eutetramitia</taxon>
        <taxon>Vahlkampfiidae</taxon>
        <taxon>Naegleria</taxon>
    </lineage>
</organism>
<dbReference type="STRING" id="5762.D2VI88"/>
<evidence type="ECO:0000256" key="1">
    <source>
        <dbReference type="ARBA" id="ARBA00004123"/>
    </source>
</evidence>
<comment type="subcellular location">
    <subcellularLocation>
        <location evidence="1">Nucleus</location>
    </subcellularLocation>
</comment>
<evidence type="ECO:0000313" key="6">
    <source>
        <dbReference type="Proteomes" id="UP000006671"/>
    </source>
</evidence>
<name>D2VI88_NAEGR</name>
<dbReference type="InterPro" id="IPR026060">
    <property type="entry name" value="AMY1"/>
</dbReference>
<feature type="region of interest" description="Disordered" evidence="4">
    <location>
        <begin position="62"/>
        <end position="93"/>
    </location>
</feature>
<dbReference type="PANTHER" id="PTHR13168">
    <property type="entry name" value="ASSOCIATE OF C-MYC AMY-1"/>
    <property type="match status" value="1"/>
</dbReference>
<dbReference type="KEGG" id="ngr:NAEGRDRAFT_34303"/>
<keyword evidence="6" id="KW-1185">Reference proteome</keyword>
<dbReference type="PANTHER" id="PTHR13168:SF0">
    <property type="entry name" value="C-MYC-BINDING PROTEIN"/>
    <property type="match status" value="1"/>
</dbReference>
<evidence type="ECO:0000256" key="4">
    <source>
        <dbReference type="SAM" id="MobiDB-lite"/>
    </source>
</evidence>
<dbReference type="GeneID" id="8853435"/>
<evidence type="ECO:0000313" key="5">
    <source>
        <dbReference type="EMBL" id="EFC43467.1"/>
    </source>
</evidence>
<dbReference type="Proteomes" id="UP000006671">
    <property type="component" value="Unassembled WGS sequence"/>
</dbReference>
<dbReference type="InParanoid" id="D2VI88"/>
<dbReference type="EMBL" id="GG738873">
    <property type="protein sequence ID" value="EFC43467.1"/>
    <property type="molecule type" value="Genomic_DNA"/>
</dbReference>
<dbReference type="Gene3D" id="6.10.250.1060">
    <property type="match status" value="1"/>
</dbReference>
<sequence length="93" mass="11010">SINARKEEFRKYLEKNGVVESFTKSLVALYEEPERPPNPLDYIKHHLGGPSAEDIEQLKQENEKLKQRIKDLEEQRNQNEDKKDDDKKDDSQK</sequence>
<dbReference type="OrthoDB" id="524165at2759"/>
<dbReference type="OMA" id="RLQHYEP"/>
<feature type="non-terminal residue" evidence="5">
    <location>
        <position position="1"/>
    </location>
</feature>
<dbReference type="GO" id="GO:0005634">
    <property type="term" value="C:nucleus"/>
    <property type="evidence" value="ECO:0007669"/>
    <property type="project" value="UniProtKB-SubCell"/>
</dbReference>
<reference evidence="5 6" key="1">
    <citation type="journal article" date="2010" name="Cell">
        <title>The genome of Naegleria gruberi illuminates early eukaryotic versatility.</title>
        <authorList>
            <person name="Fritz-Laylin L.K."/>
            <person name="Prochnik S.E."/>
            <person name="Ginger M.L."/>
            <person name="Dacks J.B."/>
            <person name="Carpenter M.L."/>
            <person name="Field M.C."/>
            <person name="Kuo A."/>
            <person name="Paredez A."/>
            <person name="Chapman J."/>
            <person name="Pham J."/>
            <person name="Shu S."/>
            <person name="Neupane R."/>
            <person name="Cipriano M."/>
            <person name="Mancuso J."/>
            <person name="Tu H."/>
            <person name="Salamov A."/>
            <person name="Lindquist E."/>
            <person name="Shapiro H."/>
            <person name="Lucas S."/>
            <person name="Grigoriev I.V."/>
            <person name="Cande W.Z."/>
            <person name="Fulton C."/>
            <person name="Rokhsar D.S."/>
            <person name="Dawson S.C."/>
        </authorList>
    </citation>
    <scope>NUCLEOTIDE SEQUENCE [LARGE SCALE GENOMIC DNA]</scope>
    <source>
        <strain evidence="5 6">NEG-M</strain>
    </source>
</reference>